<feature type="chain" id="PRO_5043642645" evidence="2">
    <location>
        <begin position="19"/>
        <end position="534"/>
    </location>
</feature>
<organism evidence="3 4">
    <name type="scientific">Cryptosporidium xiaoi</name>
    <dbReference type="NCBI Taxonomy" id="659607"/>
    <lineage>
        <taxon>Eukaryota</taxon>
        <taxon>Sar</taxon>
        <taxon>Alveolata</taxon>
        <taxon>Apicomplexa</taxon>
        <taxon>Conoidasida</taxon>
        <taxon>Coccidia</taxon>
        <taxon>Eucoccidiorida</taxon>
        <taxon>Eimeriorina</taxon>
        <taxon>Cryptosporidiidae</taxon>
        <taxon>Cryptosporidium</taxon>
    </lineage>
</organism>
<sequence length="534" mass="56515">MGFRIFTLSTLLFGLLYGLSVVCSSNLRSAALGDISELESELFGGRSVRKVEVRSPISGILNKKNISSTGYYSAGTAFVVTATEDQYYKSAITSNGKSVSVKRAVESGRNVYIQIFRECYVIFYTSKNPGDSVRQFDLLGILYVEKTRPGESAIVQKLPRSIPTTPITLSSPSSTTDEVAEKRDLDETVESNEKKLTDDSTSSTESTSQDKEDDGSFEAASSGIESSEAEIMPEMQDQVSLTSSQVSNDQVSIDDGQASELLTENQDLDQIPEKTEIITSDISANETTDSFNKGLSEVSDFVSDSEDSSRSSSTTSNSENNDATIGSIEALDSTAGISVDDGTGIDATNISEGVPLGTETTLVDISESPVAVPEMRDQSTQTDDFDPTITAVEEAMTITTLSTSIPVEEKSTESDSEVSSEVDSQTAEAGSSAVSTEPSADVTTIVTETTSESALSSPIPSEVEDEEASGIPEKPIIDTVLDEQKIDEFDGLDTDSSAGGVGSADEEQGESIGSLNSAGRIIGSDIENSGSNSE</sequence>
<evidence type="ECO:0000313" key="4">
    <source>
        <dbReference type="Proteomes" id="UP001311799"/>
    </source>
</evidence>
<feature type="compositionally biased region" description="Low complexity" evidence="1">
    <location>
        <begin position="310"/>
        <end position="321"/>
    </location>
</feature>
<name>A0AAV9Y3D7_9CRYT</name>
<feature type="compositionally biased region" description="Polar residues" evidence="1">
    <location>
        <begin position="277"/>
        <end position="293"/>
    </location>
</feature>
<dbReference type="EMBL" id="JAWDEY010000002">
    <property type="protein sequence ID" value="KAK6590907.1"/>
    <property type="molecule type" value="Genomic_DNA"/>
</dbReference>
<reference evidence="3 4" key="1">
    <citation type="submission" date="2023-10" db="EMBL/GenBank/DDBJ databases">
        <title>Comparative genomics analysis reveals potential genetic determinants of host preference in Cryptosporidium xiaoi.</title>
        <authorList>
            <person name="Xiao L."/>
            <person name="Li J."/>
        </authorList>
    </citation>
    <scope>NUCLEOTIDE SEQUENCE [LARGE SCALE GENOMIC DNA]</scope>
    <source>
        <strain evidence="3 4">52996</strain>
    </source>
</reference>
<proteinExistence type="predicted"/>
<gene>
    <name evidence="3" type="ORF">RS030_111856</name>
</gene>
<feature type="region of interest" description="Disordered" evidence="1">
    <location>
        <begin position="163"/>
        <end position="224"/>
    </location>
</feature>
<keyword evidence="2" id="KW-0732">Signal</keyword>
<evidence type="ECO:0000256" key="1">
    <source>
        <dbReference type="SAM" id="MobiDB-lite"/>
    </source>
</evidence>
<keyword evidence="4" id="KW-1185">Reference proteome</keyword>
<feature type="compositionally biased region" description="Basic and acidic residues" evidence="1">
    <location>
        <begin position="179"/>
        <end position="198"/>
    </location>
</feature>
<evidence type="ECO:0000313" key="3">
    <source>
        <dbReference type="EMBL" id="KAK6590907.1"/>
    </source>
</evidence>
<protein>
    <submittedName>
        <fullName evidence="3">Uncharacterized protein</fullName>
    </submittedName>
</protein>
<feature type="region of interest" description="Disordered" evidence="1">
    <location>
        <begin position="263"/>
        <end position="387"/>
    </location>
</feature>
<feature type="signal peptide" evidence="2">
    <location>
        <begin position="1"/>
        <end position="18"/>
    </location>
</feature>
<accession>A0AAV9Y3D7</accession>
<feature type="region of interest" description="Disordered" evidence="1">
    <location>
        <begin position="400"/>
        <end position="534"/>
    </location>
</feature>
<dbReference type="Proteomes" id="UP001311799">
    <property type="component" value="Unassembled WGS sequence"/>
</dbReference>
<dbReference type="AlphaFoldDB" id="A0AAV9Y3D7"/>
<feature type="compositionally biased region" description="Low complexity" evidence="1">
    <location>
        <begin position="442"/>
        <end position="453"/>
    </location>
</feature>
<feature type="compositionally biased region" description="Low complexity" evidence="1">
    <location>
        <begin position="163"/>
        <end position="176"/>
    </location>
</feature>
<feature type="compositionally biased region" description="Polar residues" evidence="1">
    <location>
        <begin position="425"/>
        <end position="438"/>
    </location>
</feature>
<evidence type="ECO:0000256" key="2">
    <source>
        <dbReference type="SAM" id="SignalP"/>
    </source>
</evidence>
<comment type="caution">
    <text evidence="3">The sequence shown here is derived from an EMBL/GenBank/DDBJ whole genome shotgun (WGS) entry which is preliminary data.</text>
</comment>